<organism evidence="8">
    <name type="scientific">Amphimedon queenslandica</name>
    <name type="common">Sponge</name>
    <dbReference type="NCBI Taxonomy" id="400682"/>
    <lineage>
        <taxon>Eukaryota</taxon>
        <taxon>Metazoa</taxon>
        <taxon>Porifera</taxon>
        <taxon>Demospongiae</taxon>
        <taxon>Heteroscleromorpha</taxon>
        <taxon>Haplosclerida</taxon>
        <taxon>Niphatidae</taxon>
        <taxon>Amphimedon</taxon>
    </lineage>
</organism>
<dbReference type="GO" id="GO:0004656">
    <property type="term" value="F:procollagen-proline 4-dioxygenase activity"/>
    <property type="evidence" value="ECO:0007669"/>
    <property type="project" value="TreeGrafter"/>
</dbReference>
<dbReference type="eggNOG" id="ENOG502S24K">
    <property type="taxonomic scope" value="Eukaryota"/>
</dbReference>
<evidence type="ECO:0000313" key="8">
    <source>
        <dbReference type="EnsemblMetazoa" id="Aqu2.1.35242_001"/>
    </source>
</evidence>
<evidence type="ECO:0000256" key="4">
    <source>
        <dbReference type="ARBA" id="ARBA00022964"/>
    </source>
</evidence>
<dbReference type="KEGG" id="aqu:105312290"/>
<evidence type="ECO:0000256" key="1">
    <source>
        <dbReference type="ARBA" id="ARBA00001961"/>
    </source>
</evidence>
<dbReference type="STRING" id="400682.A0A1X7V6W1"/>
<dbReference type="InterPro" id="IPR006620">
    <property type="entry name" value="Pro_4_hyd_alph"/>
</dbReference>
<sequence length="221" mass="25484">MEDPIKWPPVFEELRPSLQDNQSMSPAITVAPFLKEGLSLSNALTPEECKAIVSLTESKGYQDASQYCYMYNDRYNDRYMSDDPKLSEFIWDRLKPYIPARVEAFDAQWSLEGLNTRFRFCKYVSGHYFGAHTDGIYTINSDHKSILTCMFYLNGTDEFEGGLTNFITHKTRKLKHSVTPEPGLCVIFPQANLDFYHEGTKVTSGVKYIMRTDVMYKRITS</sequence>
<dbReference type="GO" id="GO:0005506">
    <property type="term" value="F:iron ion binding"/>
    <property type="evidence" value="ECO:0007669"/>
    <property type="project" value="InterPro"/>
</dbReference>
<evidence type="ECO:0000256" key="5">
    <source>
        <dbReference type="ARBA" id="ARBA00023002"/>
    </source>
</evidence>
<accession>A0A1X7V6W1</accession>
<reference evidence="8" key="2">
    <citation type="submission" date="2017-05" db="UniProtKB">
        <authorList>
            <consortium name="EnsemblMetazoa"/>
        </authorList>
    </citation>
    <scope>IDENTIFICATION</scope>
</reference>
<proteinExistence type="predicted"/>
<reference evidence="9" key="1">
    <citation type="journal article" date="2010" name="Nature">
        <title>The Amphimedon queenslandica genome and the evolution of animal complexity.</title>
        <authorList>
            <person name="Srivastava M."/>
            <person name="Simakov O."/>
            <person name="Chapman J."/>
            <person name="Fahey B."/>
            <person name="Gauthier M.E."/>
            <person name="Mitros T."/>
            <person name="Richards G.S."/>
            <person name="Conaco C."/>
            <person name="Dacre M."/>
            <person name="Hellsten U."/>
            <person name="Larroux C."/>
            <person name="Putnam N.H."/>
            <person name="Stanke M."/>
            <person name="Adamska M."/>
            <person name="Darling A."/>
            <person name="Degnan S.M."/>
            <person name="Oakley T.H."/>
            <person name="Plachetzki D.C."/>
            <person name="Zhai Y."/>
            <person name="Adamski M."/>
            <person name="Calcino A."/>
            <person name="Cummins S.F."/>
            <person name="Goodstein D.M."/>
            <person name="Harris C."/>
            <person name="Jackson D.J."/>
            <person name="Leys S.P."/>
            <person name="Shu S."/>
            <person name="Woodcroft B.J."/>
            <person name="Vervoort M."/>
            <person name="Kosik K.S."/>
            <person name="Manning G."/>
            <person name="Degnan B.M."/>
            <person name="Rokhsar D.S."/>
        </authorList>
    </citation>
    <scope>NUCLEOTIDE SEQUENCE [LARGE SCALE GENOMIC DNA]</scope>
</reference>
<keyword evidence="5" id="KW-0560">Oxidoreductase</keyword>
<dbReference type="InterPro" id="IPR045054">
    <property type="entry name" value="P4HA-like"/>
</dbReference>
<keyword evidence="9" id="KW-1185">Reference proteome</keyword>
<dbReference type="GO" id="GO:0031418">
    <property type="term" value="F:L-ascorbic acid binding"/>
    <property type="evidence" value="ECO:0007669"/>
    <property type="project" value="UniProtKB-KW"/>
</dbReference>
<keyword evidence="4" id="KW-0223">Dioxygenase</keyword>
<keyword evidence="6" id="KW-0408">Iron</keyword>
<dbReference type="GO" id="GO:0005783">
    <property type="term" value="C:endoplasmic reticulum"/>
    <property type="evidence" value="ECO:0007669"/>
    <property type="project" value="TreeGrafter"/>
</dbReference>
<dbReference type="PANTHER" id="PTHR10869:SF236">
    <property type="entry name" value="PROLYL 4-HYDROXYLASE ALPHA SUBUNIT DOMAIN-CONTAINING PROTEIN"/>
    <property type="match status" value="1"/>
</dbReference>
<keyword evidence="3" id="KW-0847">Vitamin C</keyword>
<dbReference type="OrthoDB" id="69177at2759"/>
<dbReference type="PROSITE" id="PS51471">
    <property type="entry name" value="FE2OG_OXY"/>
    <property type="match status" value="1"/>
</dbReference>
<evidence type="ECO:0000256" key="6">
    <source>
        <dbReference type="ARBA" id="ARBA00023004"/>
    </source>
</evidence>
<dbReference type="InParanoid" id="A0A1X7V6W1"/>
<dbReference type="PANTHER" id="PTHR10869">
    <property type="entry name" value="PROLYL 4-HYDROXYLASE ALPHA SUBUNIT"/>
    <property type="match status" value="1"/>
</dbReference>
<dbReference type="EnsemblMetazoa" id="Aqu2.1.35242_001">
    <property type="protein sequence ID" value="Aqu2.1.35242_001"/>
    <property type="gene ID" value="Aqu2.1.35242"/>
</dbReference>
<dbReference type="SMART" id="SM00702">
    <property type="entry name" value="P4Hc"/>
    <property type="match status" value="1"/>
</dbReference>
<dbReference type="EnsemblMetazoa" id="XM_011404820.1">
    <property type="protein sequence ID" value="XP_011403122.1"/>
    <property type="gene ID" value="LOC105312290"/>
</dbReference>
<dbReference type="InterPro" id="IPR005123">
    <property type="entry name" value="Oxoglu/Fe-dep_dioxygenase_dom"/>
</dbReference>
<evidence type="ECO:0000256" key="3">
    <source>
        <dbReference type="ARBA" id="ARBA00022896"/>
    </source>
</evidence>
<dbReference type="InterPro" id="IPR044862">
    <property type="entry name" value="Pro_4_hyd_alph_FE2OG_OXY"/>
</dbReference>
<dbReference type="AlphaFoldDB" id="A0A1X7V6W1"/>
<feature type="domain" description="Fe2OG dioxygenase" evidence="7">
    <location>
        <begin position="113"/>
        <end position="216"/>
    </location>
</feature>
<evidence type="ECO:0000313" key="9">
    <source>
        <dbReference type="Proteomes" id="UP000007879"/>
    </source>
</evidence>
<keyword evidence="2" id="KW-0479">Metal-binding</keyword>
<evidence type="ECO:0000259" key="7">
    <source>
        <dbReference type="PROSITE" id="PS51471"/>
    </source>
</evidence>
<gene>
    <name evidence="8" type="primary">105312290</name>
</gene>
<protein>
    <recommendedName>
        <fullName evidence="7">Fe2OG dioxygenase domain-containing protein</fullName>
    </recommendedName>
</protein>
<comment type="cofactor">
    <cofactor evidence="1">
        <name>L-ascorbate</name>
        <dbReference type="ChEBI" id="CHEBI:38290"/>
    </cofactor>
</comment>
<dbReference type="OMA" id="YEDTRKC"/>
<dbReference type="Gene3D" id="2.60.120.620">
    <property type="entry name" value="q2cbj1_9rhob like domain"/>
    <property type="match status" value="1"/>
</dbReference>
<evidence type="ECO:0000256" key="2">
    <source>
        <dbReference type="ARBA" id="ARBA00022723"/>
    </source>
</evidence>
<name>A0A1X7V6W1_AMPQE</name>
<dbReference type="Pfam" id="PF13640">
    <property type="entry name" value="2OG-FeII_Oxy_3"/>
    <property type="match status" value="1"/>
</dbReference>
<dbReference type="Proteomes" id="UP000007879">
    <property type="component" value="Unassembled WGS sequence"/>
</dbReference>